<dbReference type="EMBL" id="JACHMN010000002">
    <property type="protein sequence ID" value="MBB5868487.1"/>
    <property type="molecule type" value="Genomic_DNA"/>
</dbReference>
<evidence type="ECO:0000313" key="2">
    <source>
        <dbReference type="EMBL" id="MBB5868487.1"/>
    </source>
</evidence>
<keyword evidence="1" id="KW-1133">Transmembrane helix</keyword>
<feature type="transmembrane region" description="Helical" evidence="1">
    <location>
        <begin position="115"/>
        <end position="132"/>
    </location>
</feature>
<evidence type="ECO:0008006" key="4">
    <source>
        <dbReference type="Google" id="ProtNLM"/>
    </source>
</evidence>
<reference evidence="2 3" key="1">
    <citation type="submission" date="2020-08" db="EMBL/GenBank/DDBJ databases">
        <title>Sequencing the genomes of 1000 actinobacteria strains.</title>
        <authorList>
            <person name="Klenk H.-P."/>
        </authorList>
    </citation>
    <scope>NUCLEOTIDE SEQUENCE [LARGE SCALE GENOMIC DNA]</scope>
    <source>
        <strain evidence="2 3">DSM 45362</strain>
    </source>
</reference>
<organism evidence="2 3">
    <name type="scientific">Allocatelliglobosispora scoriae</name>
    <dbReference type="NCBI Taxonomy" id="643052"/>
    <lineage>
        <taxon>Bacteria</taxon>
        <taxon>Bacillati</taxon>
        <taxon>Actinomycetota</taxon>
        <taxon>Actinomycetes</taxon>
        <taxon>Micromonosporales</taxon>
        <taxon>Micromonosporaceae</taxon>
        <taxon>Allocatelliglobosispora</taxon>
    </lineage>
</organism>
<protein>
    <recommendedName>
        <fullName evidence="4">DUF3592 domain-containing protein</fullName>
    </recommendedName>
</protein>
<evidence type="ECO:0000256" key="1">
    <source>
        <dbReference type="SAM" id="Phobius"/>
    </source>
</evidence>
<gene>
    <name evidence="2" type="ORF">F4553_001866</name>
</gene>
<dbReference type="AlphaFoldDB" id="A0A841BHC7"/>
<proteinExistence type="predicted"/>
<dbReference type="Proteomes" id="UP000587527">
    <property type="component" value="Unassembled WGS sequence"/>
</dbReference>
<dbReference type="RefSeq" id="WP_184834467.1">
    <property type="nucleotide sequence ID" value="NZ_JACHMN010000002.1"/>
</dbReference>
<name>A0A841BHC7_9ACTN</name>
<evidence type="ECO:0000313" key="3">
    <source>
        <dbReference type="Proteomes" id="UP000587527"/>
    </source>
</evidence>
<sequence>MTFTKRRTIAGLAIAFALGLISVGVFLVGEQQRTRIVDQGHQTRAIVTSDHDDEFDHWYTVSYTAQEQNRTADLRYPWVIDKIPVGRALTVYVDADDPELIATADGYSTPLWTSAPGWFAVLAVFAAFISVVDRLTSSRRQKPENG</sequence>
<keyword evidence="3" id="KW-1185">Reference proteome</keyword>
<feature type="transmembrane region" description="Helical" evidence="1">
    <location>
        <begin position="9"/>
        <end position="29"/>
    </location>
</feature>
<comment type="caution">
    <text evidence="2">The sequence shown here is derived from an EMBL/GenBank/DDBJ whole genome shotgun (WGS) entry which is preliminary data.</text>
</comment>
<keyword evidence="1" id="KW-0812">Transmembrane</keyword>
<keyword evidence="1" id="KW-0472">Membrane</keyword>
<accession>A0A841BHC7</accession>